<feature type="transmembrane region" description="Helical" evidence="6">
    <location>
        <begin position="362"/>
        <end position="383"/>
    </location>
</feature>
<keyword evidence="3 6" id="KW-1133">Transmembrane helix</keyword>
<dbReference type="OrthoDB" id="1436450at2759"/>
<evidence type="ECO:0008006" key="9">
    <source>
        <dbReference type="Google" id="ProtNLM"/>
    </source>
</evidence>
<reference evidence="7 8" key="1">
    <citation type="submission" date="2016-02" db="EMBL/GenBank/DDBJ databases">
        <title>Complete genome sequence and transcriptome regulation of the pentose utilising yeast Sugiyamaella lignohabitans.</title>
        <authorList>
            <person name="Bellasio M."/>
            <person name="Peymann A."/>
            <person name="Valli M."/>
            <person name="Sipitzky M."/>
            <person name="Graf A."/>
            <person name="Sauer M."/>
            <person name="Marx H."/>
            <person name="Mattanovich D."/>
        </authorList>
    </citation>
    <scope>NUCLEOTIDE SEQUENCE [LARGE SCALE GENOMIC DNA]</scope>
    <source>
        <strain evidence="7 8">CBS 10342</strain>
    </source>
</reference>
<feature type="transmembrane region" description="Helical" evidence="6">
    <location>
        <begin position="390"/>
        <end position="410"/>
    </location>
</feature>
<evidence type="ECO:0000256" key="3">
    <source>
        <dbReference type="ARBA" id="ARBA00022989"/>
    </source>
</evidence>
<organism evidence="7 8">
    <name type="scientific">Sugiyamaella lignohabitans</name>
    <dbReference type="NCBI Taxonomy" id="796027"/>
    <lineage>
        <taxon>Eukaryota</taxon>
        <taxon>Fungi</taxon>
        <taxon>Dikarya</taxon>
        <taxon>Ascomycota</taxon>
        <taxon>Saccharomycotina</taxon>
        <taxon>Dipodascomycetes</taxon>
        <taxon>Dipodascales</taxon>
        <taxon>Trichomonascaceae</taxon>
        <taxon>Sugiyamaella</taxon>
    </lineage>
</organism>
<evidence type="ECO:0000256" key="6">
    <source>
        <dbReference type="SAM" id="Phobius"/>
    </source>
</evidence>
<dbReference type="PANTHER" id="PTHR23051:SF0">
    <property type="entry name" value="SOLUTE CARRIER FAMILY 35 MEMBER F5"/>
    <property type="match status" value="1"/>
</dbReference>
<feature type="transmembrane region" description="Helical" evidence="6">
    <location>
        <begin position="261"/>
        <end position="278"/>
    </location>
</feature>
<dbReference type="Proteomes" id="UP000189580">
    <property type="component" value="Chromosome c"/>
</dbReference>
<dbReference type="PANTHER" id="PTHR23051">
    <property type="entry name" value="SOLUTE CARRIER FAMILY 35, MEMBER F5"/>
    <property type="match status" value="1"/>
</dbReference>
<dbReference type="SUPFAM" id="SSF103481">
    <property type="entry name" value="Multidrug resistance efflux transporter EmrE"/>
    <property type="match status" value="1"/>
</dbReference>
<gene>
    <name evidence="7" type="ORF">AWJ20_4328</name>
</gene>
<feature type="transmembrane region" description="Helical" evidence="6">
    <location>
        <begin position="290"/>
        <end position="314"/>
    </location>
</feature>
<keyword evidence="4 6" id="KW-0472">Membrane</keyword>
<accession>A0A161HFV2</accession>
<dbReference type="AlphaFoldDB" id="A0A161HFV2"/>
<feature type="transmembrane region" description="Helical" evidence="6">
    <location>
        <begin position="12"/>
        <end position="33"/>
    </location>
</feature>
<evidence type="ECO:0000313" key="8">
    <source>
        <dbReference type="Proteomes" id="UP000189580"/>
    </source>
</evidence>
<evidence type="ECO:0000256" key="1">
    <source>
        <dbReference type="ARBA" id="ARBA00004141"/>
    </source>
</evidence>
<dbReference type="RefSeq" id="XP_018733988.1">
    <property type="nucleotide sequence ID" value="XM_018881394.1"/>
</dbReference>
<feature type="transmembrane region" description="Helical" evidence="6">
    <location>
        <begin position="206"/>
        <end position="223"/>
    </location>
</feature>
<feature type="region of interest" description="Disordered" evidence="5">
    <location>
        <begin position="129"/>
        <end position="193"/>
    </location>
</feature>
<feature type="transmembrane region" description="Helical" evidence="6">
    <location>
        <begin position="326"/>
        <end position="350"/>
    </location>
</feature>
<feature type="transmembrane region" description="Helical" evidence="6">
    <location>
        <begin position="416"/>
        <end position="433"/>
    </location>
</feature>
<keyword evidence="8" id="KW-1185">Reference proteome</keyword>
<dbReference type="GO" id="GO:0000329">
    <property type="term" value="C:fungal-type vacuole membrane"/>
    <property type="evidence" value="ECO:0007669"/>
    <property type="project" value="TreeGrafter"/>
</dbReference>
<feature type="compositionally biased region" description="Basic and acidic residues" evidence="5">
    <location>
        <begin position="140"/>
        <end position="151"/>
    </location>
</feature>
<comment type="subcellular location">
    <subcellularLocation>
        <location evidence="1">Membrane</location>
        <topology evidence="1">Multi-pass membrane protein</topology>
    </subcellularLocation>
</comment>
<evidence type="ECO:0000256" key="5">
    <source>
        <dbReference type="SAM" id="MobiDB-lite"/>
    </source>
</evidence>
<dbReference type="InterPro" id="IPR037185">
    <property type="entry name" value="EmrE-like"/>
</dbReference>
<dbReference type="KEGG" id="slb:AWJ20_4328"/>
<evidence type="ECO:0000256" key="2">
    <source>
        <dbReference type="ARBA" id="ARBA00022692"/>
    </source>
</evidence>
<name>A0A161HFV2_9ASCO</name>
<dbReference type="GeneID" id="30036448"/>
<proteinExistence type="predicted"/>
<feature type="compositionally biased region" description="Polar residues" evidence="5">
    <location>
        <begin position="165"/>
        <end position="177"/>
    </location>
</feature>
<dbReference type="EMBL" id="CP014500">
    <property type="protein sequence ID" value="ANB11511.1"/>
    <property type="molecule type" value="Genomic_DNA"/>
</dbReference>
<feature type="transmembrane region" description="Helical" evidence="6">
    <location>
        <begin position="235"/>
        <end position="254"/>
    </location>
</feature>
<evidence type="ECO:0000256" key="4">
    <source>
        <dbReference type="ARBA" id="ARBA00023136"/>
    </source>
</evidence>
<feature type="transmembrane region" description="Helical" evidence="6">
    <location>
        <begin position="45"/>
        <end position="66"/>
    </location>
</feature>
<protein>
    <recommendedName>
        <fullName evidence="9">Thi74p</fullName>
    </recommendedName>
</protein>
<keyword evidence="2 6" id="KW-0812">Transmembrane</keyword>
<sequence length="454" mass="50344">MSISVDLKQHRWKLGLCFLTVVIVLWVASGFMVNAMSDEYSKPYFITYLNTATFTLYLAPTASRWVQKQNRRKNRHRHASGSSYDHGSSILGVSTFQTIRNKIAEFATGRGTSPSSRVNRRMSHQGLLDETISSPGPLTRAEEAQEVEIERTAVSTESEELEGSYITSPRSHGSIPSSPLPKPYDDEMEDNDDDGSTKYAFTTRETAILSSQFAVLWFISNLLNNASYVYTSVDSATIISCTSSFFTLIVGSIFGVEKFNYTKLAALCMSIFGVWLISHSDENSESSPPTALYGNCLALGSAFLYGVYTTLLKTKVGDESRIDTRLFFGFVGLVNIIALWPLLIILHYTGIETFGLPHSARVWELLIINSISILVSDFSWIMAMLMTSPLLVTVGLSATIPLAMVGEMVLNARFATVPYYIGAGLVCWSFFVINRQEQDSALEEERADNPILEA</sequence>
<evidence type="ECO:0000313" key="7">
    <source>
        <dbReference type="EMBL" id="ANB11511.1"/>
    </source>
</evidence>